<feature type="region of interest" description="Disordered" evidence="1">
    <location>
        <begin position="131"/>
        <end position="216"/>
    </location>
</feature>
<dbReference type="SUPFAM" id="SSF48464">
    <property type="entry name" value="ENTH/VHS domain"/>
    <property type="match status" value="1"/>
</dbReference>
<sequence>MADAASLRQLLRTIDGSAPAIESSAGSMMRHYDRSATVAVTEWRNALQTARPDQLLPLLYVANETLQNSKRNRGNKFLEAFSPILGQALTHICQADRSATEKVRRTVKIWGDRRVFSVRFVNELLRGLEDYRGNGPAPPPDNDEASFSPAVTDPPPPTSESNDATMENETSRGDGTKNNDDDDHDDILDLLDQDDDQDKQSSEDDDGHLFGSNSDNPKLSVQLDLDAAAASKAVLSARKAKRRRGSMGSTSSDGKRQRRRRSVLSANNLVDVWNRLTSLEQSFEHAQYTLHKIDAVTAKTSATDLEDVVGDELQVNYKQVVGFQAQISTQRQSLHAIAEERHALEQEAIRYVPWLEKALQQDGEDLDFCDKLEAKLISFGKVHGAIRQARDKRVEDERRQEQAREEAKRRRLEKEEEARFRQAALSKETEGKPGMVWNPVSREYQPINTDESWRDN</sequence>
<reference evidence="3 4" key="1">
    <citation type="journal article" date="2008" name="Nature">
        <title>The Phaeodactylum genome reveals the evolutionary history of diatom genomes.</title>
        <authorList>
            <person name="Bowler C."/>
            <person name="Allen A.E."/>
            <person name="Badger J.H."/>
            <person name="Grimwood J."/>
            <person name="Jabbari K."/>
            <person name="Kuo A."/>
            <person name="Maheswari U."/>
            <person name="Martens C."/>
            <person name="Maumus F."/>
            <person name="Otillar R.P."/>
            <person name="Rayko E."/>
            <person name="Salamov A."/>
            <person name="Vandepoele K."/>
            <person name="Beszteri B."/>
            <person name="Gruber A."/>
            <person name="Heijde M."/>
            <person name="Katinka M."/>
            <person name="Mock T."/>
            <person name="Valentin K."/>
            <person name="Verret F."/>
            <person name="Berges J.A."/>
            <person name="Brownlee C."/>
            <person name="Cadoret J.P."/>
            <person name="Chiovitti A."/>
            <person name="Choi C.J."/>
            <person name="Coesel S."/>
            <person name="De Martino A."/>
            <person name="Detter J.C."/>
            <person name="Durkin C."/>
            <person name="Falciatore A."/>
            <person name="Fournet J."/>
            <person name="Haruta M."/>
            <person name="Huysman M.J."/>
            <person name="Jenkins B.D."/>
            <person name="Jiroutova K."/>
            <person name="Jorgensen R.E."/>
            <person name="Joubert Y."/>
            <person name="Kaplan A."/>
            <person name="Kroger N."/>
            <person name="Kroth P.G."/>
            <person name="La Roche J."/>
            <person name="Lindquist E."/>
            <person name="Lommer M."/>
            <person name="Martin-Jezequel V."/>
            <person name="Lopez P.J."/>
            <person name="Lucas S."/>
            <person name="Mangogna M."/>
            <person name="McGinnis K."/>
            <person name="Medlin L.K."/>
            <person name="Montsant A."/>
            <person name="Oudot-Le Secq M.P."/>
            <person name="Napoli C."/>
            <person name="Obornik M."/>
            <person name="Parker M.S."/>
            <person name="Petit J.L."/>
            <person name="Porcel B.M."/>
            <person name="Poulsen N."/>
            <person name="Robison M."/>
            <person name="Rychlewski L."/>
            <person name="Rynearson T.A."/>
            <person name="Schmutz J."/>
            <person name="Shapiro H."/>
            <person name="Siaut M."/>
            <person name="Stanley M."/>
            <person name="Sussman M.R."/>
            <person name="Taylor A.R."/>
            <person name="Vardi A."/>
            <person name="von Dassow P."/>
            <person name="Vyverman W."/>
            <person name="Willis A."/>
            <person name="Wyrwicz L.S."/>
            <person name="Rokhsar D.S."/>
            <person name="Weissenbach J."/>
            <person name="Armbrust E.V."/>
            <person name="Green B.R."/>
            <person name="Van de Peer Y."/>
            <person name="Grigoriev I.V."/>
        </authorList>
    </citation>
    <scope>NUCLEOTIDE SEQUENCE [LARGE SCALE GENOMIC DNA]</scope>
    <source>
        <strain evidence="3 4">CCAP 1055/1</strain>
    </source>
</reference>
<dbReference type="SMART" id="SM00582">
    <property type="entry name" value="RPR"/>
    <property type="match status" value="1"/>
</dbReference>
<feature type="compositionally biased region" description="Basic and acidic residues" evidence="1">
    <location>
        <begin position="169"/>
        <end position="179"/>
    </location>
</feature>
<feature type="compositionally biased region" description="Acidic residues" evidence="1">
    <location>
        <begin position="180"/>
        <end position="197"/>
    </location>
</feature>
<dbReference type="GO" id="GO:0031124">
    <property type="term" value="P:mRNA 3'-end processing"/>
    <property type="evidence" value="ECO:0007669"/>
    <property type="project" value="TreeGrafter"/>
</dbReference>
<dbReference type="GeneID" id="7204567"/>
<reference evidence="4" key="2">
    <citation type="submission" date="2008-08" db="EMBL/GenBank/DDBJ databases">
        <authorList>
            <consortium name="Diatom Consortium"/>
            <person name="Grigoriev I."/>
            <person name="Grimwood J."/>
            <person name="Kuo A."/>
            <person name="Otillar R.P."/>
            <person name="Salamov A."/>
            <person name="Detter J.C."/>
            <person name="Lindquist E."/>
            <person name="Shapiro H."/>
            <person name="Lucas S."/>
            <person name="Glavina del Rio T."/>
            <person name="Pitluck S."/>
            <person name="Rokhsar D."/>
            <person name="Bowler C."/>
        </authorList>
    </citation>
    <scope>GENOME REANNOTATION</scope>
    <source>
        <strain evidence="4">CCAP 1055/1</strain>
    </source>
</reference>
<evidence type="ECO:0000256" key="1">
    <source>
        <dbReference type="SAM" id="MobiDB-lite"/>
    </source>
</evidence>
<dbReference type="Proteomes" id="UP000000759">
    <property type="component" value="Chromosome 11"/>
</dbReference>
<dbReference type="AlphaFoldDB" id="B5Y3Y9"/>
<proteinExistence type="predicted"/>
<dbReference type="GO" id="GO:0000993">
    <property type="term" value="F:RNA polymerase II complex binding"/>
    <property type="evidence" value="ECO:0007669"/>
    <property type="project" value="TreeGrafter"/>
</dbReference>
<name>B5Y3Y9_PHATC</name>
<feature type="region of interest" description="Disordered" evidence="1">
    <location>
        <begin position="235"/>
        <end position="261"/>
    </location>
</feature>
<dbReference type="PaxDb" id="2850-Phatr46847"/>
<feature type="domain" description="CID" evidence="2">
    <location>
        <begin position="1"/>
        <end position="132"/>
    </location>
</feature>
<dbReference type="EMBL" id="CP001141">
    <property type="protein sequence ID" value="ACI65216.1"/>
    <property type="molecule type" value="Genomic_DNA"/>
</dbReference>
<dbReference type="PANTHER" id="PTHR12460">
    <property type="entry name" value="CYCLIN-DEPENDENT KINASE INHIBITOR-RELATED PROTEIN"/>
    <property type="match status" value="1"/>
</dbReference>
<feature type="region of interest" description="Disordered" evidence="1">
    <location>
        <begin position="389"/>
        <end position="456"/>
    </location>
</feature>
<feature type="compositionally biased region" description="Basic and acidic residues" evidence="1">
    <location>
        <begin position="389"/>
        <end position="420"/>
    </location>
</feature>
<dbReference type="Gene3D" id="1.25.40.90">
    <property type="match status" value="1"/>
</dbReference>
<organism evidence="3 4">
    <name type="scientific">Phaeodactylum tricornutum (strain CCAP 1055/1)</name>
    <dbReference type="NCBI Taxonomy" id="556484"/>
    <lineage>
        <taxon>Eukaryota</taxon>
        <taxon>Sar</taxon>
        <taxon>Stramenopiles</taxon>
        <taxon>Ochrophyta</taxon>
        <taxon>Bacillariophyta</taxon>
        <taxon>Bacillariophyceae</taxon>
        <taxon>Bacillariophycidae</taxon>
        <taxon>Naviculales</taxon>
        <taxon>Phaeodactylaceae</taxon>
        <taxon>Phaeodactylum</taxon>
    </lineage>
</organism>
<dbReference type="STRING" id="556484.B5Y3Y9"/>
<dbReference type="RefSeq" id="XP_002185746.1">
    <property type="nucleotide sequence ID" value="XM_002185710.1"/>
</dbReference>
<dbReference type="InParanoid" id="B5Y3Y9"/>
<dbReference type="InterPro" id="IPR006569">
    <property type="entry name" value="CID_dom"/>
</dbReference>
<gene>
    <name evidence="3" type="ORF">PHATR_46847</name>
</gene>
<evidence type="ECO:0000259" key="2">
    <source>
        <dbReference type="PROSITE" id="PS51391"/>
    </source>
</evidence>
<accession>B5Y3Y9</accession>
<dbReference type="OrthoDB" id="10069473at2759"/>
<protein>
    <recommendedName>
        <fullName evidence="2">CID domain-containing protein</fullName>
    </recommendedName>
</protein>
<dbReference type="eggNOG" id="KOG2669">
    <property type="taxonomic scope" value="Eukaryota"/>
</dbReference>
<dbReference type="KEGG" id="pti:PHATR_46847"/>
<dbReference type="InterPro" id="IPR008942">
    <property type="entry name" value="ENTH_VHS"/>
</dbReference>
<evidence type="ECO:0000313" key="4">
    <source>
        <dbReference type="Proteomes" id="UP000000759"/>
    </source>
</evidence>
<dbReference type="HOGENOM" id="CLU_716671_0_0_1"/>
<dbReference type="PANTHER" id="PTHR12460:SF0">
    <property type="entry name" value="CID DOMAIN-CONTAINING PROTEIN-RELATED"/>
    <property type="match status" value="1"/>
</dbReference>
<keyword evidence="4" id="KW-1185">Reference proteome</keyword>
<dbReference type="PROSITE" id="PS51391">
    <property type="entry name" value="CID"/>
    <property type="match status" value="1"/>
</dbReference>
<dbReference type="Pfam" id="PF04818">
    <property type="entry name" value="CID"/>
    <property type="match status" value="1"/>
</dbReference>
<evidence type="ECO:0000313" key="3">
    <source>
        <dbReference type="EMBL" id="ACI65216.1"/>
    </source>
</evidence>
<feature type="compositionally biased region" description="Polar residues" evidence="1">
    <location>
        <begin position="159"/>
        <end position="168"/>
    </location>
</feature>